<dbReference type="RefSeq" id="WP_244515240.1">
    <property type="nucleotide sequence ID" value="NZ_FNJR01000002.1"/>
</dbReference>
<evidence type="ECO:0000256" key="1">
    <source>
        <dbReference type="ARBA" id="ARBA00022603"/>
    </source>
</evidence>
<accession>A0A1H0QX94</accession>
<dbReference type="Pfam" id="PF01596">
    <property type="entry name" value="Methyltransf_3"/>
    <property type="match status" value="1"/>
</dbReference>
<reference evidence="5" key="1">
    <citation type="submission" date="2016-10" db="EMBL/GenBank/DDBJ databases">
        <authorList>
            <person name="Varghese N."/>
            <person name="Submissions S."/>
        </authorList>
    </citation>
    <scope>NUCLEOTIDE SEQUENCE [LARGE SCALE GENOMIC DNA]</scope>
    <source>
        <strain evidence="5">DSM 46732</strain>
    </source>
</reference>
<dbReference type="GO" id="GO:0008171">
    <property type="term" value="F:O-methyltransferase activity"/>
    <property type="evidence" value="ECO:0007669"/>
    <property type="project" value="InterPro"/>
</dbReference>
<dbReference type="STRING" id="405564.SAMN04487905_102438"/>
<proteinExistence type="predicted"/>
<organism evidence="4 5">
    <name type="scientific">Actinopolyspora xinjiangensis</name>
    <dbReference type="NCBI Taxonomy" id="405564"/>
    <lineage>
        <taxon>Bacteria</taxon>
        <taxon>Bacillati</taxon>
        <taxon>Actinomycetota</taxon>
        <taxon>Actinomycetes</taxon>
        <taxon>Actinopolysporales</taxon>
        <taxon>Actinopolysporaceae</taxon>
        <taxon>Actinopolyspora</taxon>
    </lineage>
</organism>
<evidence type="ECO:0000313" key="5">
    <source>
        <dbReference type="Proteomes" id="UP000199497"/>
    </source>
</evidence>
<keyword evidence="2 4" id="KW-0808">Transferase</keyword>
<name>A0A1H0QX94_9ACTN</name>
<dbReference type="GO" id="GO:0032259">
    <property type="term" value="P:methylation"/>
    <property type="evidence" value="ECO:0007669"/>
    <property type="project" value="UniProtKB-KW"/>
</dbReference>
<dbReference type="SUPFAM" id="SSF53335">
    <property type="entry name" value="S-adenosyl-L-methionine-dependent methyltransferases"/>
    <property type="match status" value="1"/>
</dbReference>
<dbReference type="InterPro" id="IPR002935">
    <property type="entry name" value="SAM_O-MeTrfase"/>
</dbReference>
<evidence type="ECO:0000256" key="2">
    <source>
        <dbReference type="ARBA" id="ARBA00022679"/>
    </source>
</evidence>
<keyword evidence="5" id="KW-1185">Reference proteome</keyword>
<dbReference type="AlphaFoldDB" id="A0A1H0QX94"/>
<dbReference type="InterPro" id="IPR029063">
    <property type="entry name" value="SAM-dependent_MTases_sf"/>
</dbReference>
<evidence type="ECO:0000256" key="3">
    <source>
        <dbReference type="ARBA" id="ARBA00022691"/>
    </source>
</evidence>
<protein>
    <submittedName>
        <fullName evidence="4">Predicted O-methyltransferase YrrM</fullName>
    </submittedName>
</protein>
<sequence length="197" mass="20626">MPNTGRPPVELVGDPPMTDDVADERFGSPEAMLRFLASVLRAKAVVEVAGSASTALALCGGMVPEGTLTFITLDTEAQRATREAVTGAGLSASRLRMITGVGSEVLPRLAEDSYDLVHIVVGTSRLAELLELAAPLLRPGATLILNGAFTHQPGDGRFEAPGEPRIPRDILHAVHEDPRLVPVALPIGSGLLAIART</sequence>
<keyword evidence="1 4" id="KW-0489">Methyltransferase</keyword>
<evidence type="ECO:0000313" key="4">
    <source>
        <dbReference type="EMBL" id="SDP21922.1"/>
    </source>
</evidence>
<dbReference type="Proteomes" id="UP000199497">
    <property type="component" value="Unassembled WGS sequence"/>
</dbReference>
<dbReference type="EMBL" id="FNJR01000002">
    <property type="protein sequence ID" value="SDP21922.1"/>
    <property type="molecule type" value="Genomic_DNA"/>
</dbReference>
<keyword evidence="3" id="KW-0949">S-adenosyl-L-methionine</keyword>
<dbReference type="Gene3D" id="3.40.50.150">
    <property type="entry name" value="Vaccinia Virus protein VP39"/>
    <property type="match status" value="1"/>
</dbReference>
<gene>
    <name evidence="4" type="ORF">SAMN04487905_102438</name>
</gene>